<keyword evidence="1" id="KW-0175">Coiled coil</keyword>
<proteinExistence type="predicted"/>
<dbReference type="AlphaFoldDB" id="A0ABD2TID2"/>
<gene>
    <name evidence="2" type="ORF">AABB24_016856</name>
</gene>
<comment type="caution">
    <text evidence="2">The sequence shown here is derived from an EMBL/GenBank/DDBJ whole genome shotgun (WGS) entry which is preliminary data.</text>
</comment>
<dbReference type="EMBL" id="JBJKTR010000010">
    <property type="protein sequence ID" value="KAL3355906.1"/>
    <property type="molecule type" value="Genomic_DNA"/>
</dbReference>
<name>A0ABD2TID2_9SOLN</name>
<organism evidence="2 3">
    <name type="scientific">Solanum stoloniferum</name>
    <dbReference type="NCBI Taxonomy" id="62892"/>
    <lineage>
        <taxon>Eukaryota</taxon>
        <taxon>Viridiplantae</taxon>
        <taxon>Streptophyta</taxon>
        <taxon>Embryophyta</taxon>
        <taxon>Tracheophyta</taxon>
        <taxon>Spermatophyta</taxon>
        <taxon>Magnoliopsida</taxon>
        <taxon>eudicotyledons</taxon>
        <taxon>Gunneridae</taxon>
        <taxon>Pentapetalae</taxon>
        <taxon>asterids</taxon>
        <taxon>lamiids</taxon>
        <taxon>Solanales</taxon>
        <taxon>Solanaceae</taxon>
        <taxon>Solanoideae</taxon>
        <taxon>Solaneae</taxon>
        <taxon>Solanum</taxon>
    </lineage>
</organism>
<feature type="coiled-coil region" evidence="1">
    <location>
        <begin position="46"/>
        <end position="87"/>
    </location>
</feature>
<keyword evidence="3" id="KW-1185">Reference proteome</keyword>
<evidence type="ECO:0000256" key="1">
    <source>
        <dbReference type="SAM" id="Coils"/>
    </source>
</evidence>
<feature type="non-terminal residue" evidence="2">
    <location>
        <position position="1"/>
    </location>
</feature>
<dbReference type="PANTHER" id="PTHR37174">
    <property type="entry name" value="FORKHEAD-ASSOCIATED DOMAIN PROTEIN"/>
    <property type="match status" value="1"/>
</dbReference>
<dbReference type="PANTHER" id="PTHR37174:SF2">
    <property type="entry name" value="FORKHEAD-ASSOCIATED DOMAIN PROTEIN"/>
    <property type="match status" value="1"/>
</dbReference>
<evidence type="ECO:0000313" key="3">
    <source>
        <dbReference type="Proteomes" id="UP001627284"/>
    </source>
</evidence>
<evidence type="ECO:0000313" key="2">
    <source>
        <dbReference type="EMBL" id="KAL3355906.1"/>
    </source>
</evidence>
<reference evidence="2 3" key="1">
    <citation type="submission" date="2024-05" db="EMBL/GenBank/DDBJ databases">
        <title>De novo assembly of an allotetraploid wild potato.</title>
        <authorList>
            <person name="Hosaka A.J."/>
        </authorList>
    </citation>
    <scope>NUCLEOTIDE SEQUENCE [LARGE SCALE GENOMIC DNA]</scope>
    <source>
        <tissue evidence="2">Young leaves</tissue>
    </source>
</reference>
<dbReference type="Proteomes" id="UP001627284">
    <property type="component" value="Unassembled WGS sequence"/>
</dbReference>
<protein>
    <submittedName>
        <fullName evidence="2">Uncharacterized protein</fullName>
    </submittedName>
</protein>
<sequence>APLFVKIQSREDKKMILNSAFSGFVQWKIPKKMVNLAASGTNNLNTEKLREQLDHLHKEAQSTRNKANNARSRLLRLSEAAERFRRQAAISVRTGKENDARELLFQKKKIMQAMEQSKSRIELLDELASKLNEAISMREKQLIGNVALDLEIAIDDAPSPVRIVSPKDDNADNSDENEDVDLETIKLDDSQELQAPYDGNADLKTDNELINLEASTSGNMSKEADRINSLKGVSSYEEFLEHIDQQLRDIEVELVTFLRFSSLILENKDKLENSKVQQALDVLEGVHQLRGRIESIVQKKAGVH</sequence>
<accession>A0ABD2TID2</accession>